<comment type="similarity">
    <text evidence="2">Belongs to the HUS1 family.</text>
</comment>
<dbReference type="Pfam" id="PF04005">
    <property type="entry name" value="Hus1"/>
    <property type="match status" value="1"/>
</dbReference>
<evidence type="ECO:0000313" key="5">
    <source>
        <dbReference type="Proteomes" id="UP001164746"/>
    </source>
</evidence>
<keyword evidence="3" id="KW-0539">Nucleus</keyword>
<feature type="non-terminal residue" evidence="4">
    <location>
        <position position="1"/>
    </location>
</feature>
<reference evidence="4" key="1">
    <citation type="submission" date="2022-11" db="EMBL/GenBank/DDBJ databases">
        <title>Centuries of genome instability and evolution in soft-shell clam transmissible cancer (bioRxiv).</title>
        <authorList>
            <person name="Hart S.F.M."/>
            <person name="Yonemitsu M.A."/>
            <person name="Giersch R.M."/>
            <person name="Beal B.F."/>
            <person name="Arriagada G."/>
            <person name="Davis B.W."/>
            <person name="Ostrander E.A."/>
            <person name="Goff S.P."/>
            <person name="Metzger M.J."/>
        </authorList>
    </citation>
    <scope>NUCLEOTIDE SEQUENCE</scope>
    <source>
        <strain evidence="4">MELC-2E11</strain>
        <tissue evidence="4">Siphon/mantle</tissue>
    </source>
</reference>
<organism evidence="4 5">
    <name type="scientific">Mya arenaria</name>
    <name type="common">Soft-shell clam</name>
    <dbReference type="NCBI Taxonomy" id="6604"/>
    <lineage>
        <taxon>Eukaryota</taxon>
        <taxon>Metazoa</taxon>
        <taxon>Spiralia</taxon>
        <taxon>Lophotrochozoa</taxon>
        <taxon>Mollusca</taxon>
        <taxon>Bivalvia</taxon>
        <taxon>Autobranchia</taxon>
        <taxon>Heteroconchia</taxon>
        <taxon>Euheterodonta</taxon>
        <taxon>Imparidentia</taxon>
        <taxon>Neoheterodontei</taxon>
        <taxon>Myida</taxon>
        <taxon>Myoidea</taxon>
        <taxon>Myidae</taxon>
        <taxon>Mya</taxon>
    </lineage>
</organism>
<dbReference type="InterPro" id="IPR046938">
    <property type="entry name" value="DNA_clamp_sf"/>
</dbReference>
<sequence>FVAITRVVTTISKLIKACVLRITPTALYFILSEKVVNGGIQIWCELPQGHFFDEYAMEGVSAEDNEIYLEMSPENLVKALKTAQVAKWVKIKLTKKHAPCLTVEVDLHHDAADKSPTQRDGSDGDQLNAQVDPEEFAEARIDVRKFSQFLAGQTC</sequence>
<proteinExistence type="inferred from homology"/>
<dbReference type="Gene3D" id="3.70.10.10">
    <property type="match status" value="1"/>
</dbReference>
<dbReference type="PANTHER" id="PTHR12900:SF0">
    <property type="entry name" value="CHECKPOINT PROTEIN"/>
    <property type="match status" value="1"/>
</dbReference>
<evidence type="ECO:0000256" key="3">
    <source>
        <dbReference type="ARBA" id="ARBA00023242"/>
    </source>
</evidence>
<gene>
    <name evidence="4" type="ORF">MAR_020332</name>
</gene>
<protein>
    <submittedName>
        <fullName evidence="4">HUS1-like protein</fullName>
    </submittedName>
</protein>
<evidence type="ECO:0000256" key="1">
    <source>
        <dbReference type="ARBA" id="ARBA00004123"/>
    </source>
</evidence>
<dbReference type="SUPFAM" id="SSF55979">
    <property type="entry name" value="DNA clamp"/>
    <property type="match status" value="1"/>
</dbReference>
<evidence type="ECO:0000313" key="4">
    <source>
        <dbReference type="EMBL" id="WAR04963.1"/>
    </source>
</evidence>
<keyword evidence="5" id="KW-1185">Reference proteome</keyword>
<dbReference type="Proteomes" id="UP001164746">
    <property type="component" value="Chromosome 5"/>
</dbReference>
<accession>A0ABY7E4N0</accession>
<dbReference type="EMBL" id="CP111016">
    <property type="protein sequence ID" value="WAR04963.1"/>
    <property type="molecule type" value="Genomic_DNA"/>
</dbReference>
<name>A0ABY7E4N0_MYAAR</name>
<evidence type="ECO:0000256" key="2">
    <source>
        <dbReference type="ARBA" id="ARBA00005563"/>
    </source>
</evidence>
<dbReference type="PIRSF" id="PIRSF011312">
    <property type="entry name" value="Cell_cycle_HUS1"/>
    <property type="match status" value="1"/>
</dbReference>
<dbReference type="InterPro" id="IPR016580">
    <property type="entry name" value="HUS1"/>
</dbReference>
<dbReference type="PANTHER" id="PTHR12900">
    <property type="entry name" value="MITOTIC AND DNA DAMAGE CHECKPOINT PROTEIN HUS1"/>
    <property type="match status" value="1"/>
</dbReference>
<comment type="subcellular location">
    <subcellularLocation>
        <location evidence="1">Nucleus</location>
    </subcellularLocation>
</comment>
<dbReference type="InterPro" id="IPR007150">
    <property type="entry name" value="HUS1/Mec3"/>
</dbReference>